<dbReference type="RefSeq" id="WP_003980857.1">
    <property type="nucleotide sequence ID" value="NZ_CP043497.1"/>
</dbReference>
<keyword evidence="1" id="KW-0436">Ligase</keyword>
<evidence type="ECO:0000313" key="6">
    <source>
        <dbReference type="EMBL" id="UNZ02328.1"/>
    </source>
</evidence>
<evidence type="ECO:0000256" key="4">
    <source>
        <dbReference type="PROSITE-ProRule" id="PRU00409"/>
    </source>
</evidence>
<dbReference type="PROSITE" id="PS50975">
    <property type="entry name" value="ATP_GRASP"/>
    <property type="match status" value="1"/>
</dbReference>
<keyword evidence="7" id="KW-1185">Reference proteome</keyword>
<name>A0ABY3YWH9_STRRM</name>
<dbReference type="Pfam" id="PF13535">
    <property type="entry name" value="ATP-grasp_4"/>
    <property type="match status" value="1"/>
</dbReference>
<dbReference type="InterPro" id="IPR052032">
    <property type="entry name" value="ATP-dep_AA_Ligase"/>
</dbReference>
<dbReference type="InterPro" id="IPR040570">
    <property type="entry name" value="LAL_C2"/>
</dbReference>
<dbReference type="EMBL" id="CP094298">
    <property type="protein sequence ID" value="UNZ02328.1"/>
    <property type="molecule type" value="Genomic_DNA"/>
</dbReference>
<dbReference type="Proteomes" id="UP000829494">
    <property type="component" value="Chromosome"/>
</dbReference>
<dbReference type="PANTHER" id="PTHR43585:SF2">
    <property type="entry name" value="ATP-GRASP ENZYME FSQD"/>
    <property type="match status" value="1"/>
</dbReference>
<evidence type="ECO:0000256" key="3">
    <source>
        <dbReference type="ARBA" id="ARBA00022840"/>
    </source>
</evidence>
<dbReference type="Pfam" id="PF18603">
    <property type="entry name" value="LAL_C2"/>
    <property type="match status" value="1"/>
</dbReference>
<evidence type="ECO:0000259" key="5">
    <source>
        <dbReference type="PROSITE" id="PS50975"/>
    </source>
</evidence>
<dbReference type="InterPro" id="IPR011761">
    <property type="entry name" value="ATP-grasp"/>
</dbReference>
<sequence length="416" mass="46227">MSSIVVLNPVKFGLHYKRAVQARGHRLISLYSFSEELLEERWPRHADGDDVSLYSRDFDGMLNELEPYRDDIRAVLSGSDASVDLADRLAHTLRLPGNCVELAHARNHKDAMRRVAGQAGLRIPRYRLVTSIADIPAAAHEVGFPAIVKHTYGGGSHGAVLLADDAALAGLDRLVKFDHFREPVRKWLVEQYIRGREIAVNTMSYDGQHQIIDMWFYSQPDDSDYDFPYWNNVQINREDPDWDRVAAFTHEVLDVFGVRIGPGHTEVKCNADGVYLIEVAARLAGGPVTEMWLAHSDFNPYYADIDCRTARRPEALGQHIAFDAAFGAIAVRNEGAPGVLREIKGLDAFSAGPGVEKILVAYAPGDWVPTTDSTTNIPLGAWVSGDTVAQVRERMYHLRDLVQLDIDREAGGPSDA</sequence>
<dbReference type="PANTHER" id="PTHR43585">
    <property type="entry name" value="FUMIPYRROLE BIOSYNTHESIS PROTEIN C"/>
    <property type="match status" value="1"/>
</dbReference>
<proteinExistence type="predicted"/>
<keyword evidence="3 4" id="KW-0067">ATP-binding</keyword>
<keyword evidence="2 4" id="KW-0547">Nucleotide-binding</keyword>
<organism evidence="6 7">
    <name type="scientific">Streptomyces rimosus subsp. rimosus</name>
    <dbReference type="NCBI Taxonomy" id="132474"/>
    <lineage>
        <taxon>Bacteria</taxon>
        <taxon>Bacillati</taxon>
        <taxon>Actinomycetota</taxon>
        <taxon>Actinomycetes</taxon>
        <taxon>Kitasatosporales</taxon>
        <taxon>Streptomycetaceae</taxon>
        <taxon>Streptomyces</taxon>
    </lineage>
</organism>
<dbReference type="GeneID" id="66858586"/>
<dbReference type="SUPFAM" id="SSF56059">
    <property type="entry name" value="Glutathione synthetase ATP-binding domain-like"/>
    <property type="match status" value="1"/>
</dbReference>
<dbReference type="Gene3D" id="3.30.470.20">
    <property type="entry name" value="ATP-grasp fold, B domain"/>
    <property type="match status" value="1"/>
</dbReference>
<evidence type="ECO:0000256" key="1">
    <source>
        <dbReference type="ARBA" id="ARBA00022598"/>
    </source>
</evidence>
<gene>
    <name evidence="6" type="ORF">SRIMR7_09230</name>
</gene>
<evidence type="ECO:0000256" key="2">
    <source>
        <dbReference type="ARBA" id="ARBA00022741"/>
    </source>
</evidence>
<protein>
    <recommendedName>
        <fullName evidence="5">ATP-grasp domain-containing protein</fullName>
    </recommendedName>
</protein>
<feature type="domain" description="ATP-grasp" evidence="5">
    <location>
        <begin position="113"/>
        <end position="309"/>
    </location>
</feature>
<evidence type="ECO:0000313" key="7">
    <source>
        <dbReference type="Proteomes" id="UP000829494"/>
    </source>
</evidence>
<reference evidence="6 7" key="1">
    <citation type="submission" date="2022-03" db="EMBL/GenBank/DDBJ databases">
        <title>Complete genome of Streptomyces rimosus ssp. rimosus R7 (=ATCC 10970).</title>
        <authorList>
            <person name="Beganovic S."/>
            <person name="Ruckert C."/>
            <person name="Busche T."/>
            <person name="Kalinowski J."/>
            <person name="Wittmann C."/>
        </authorList>
    </citation>
    <scope>NUCLEOTIDE SEQUENCE [LARGE SCALE GENOMIC DNA]</scope>
    <source>
        <strain evidence="6 7">R7</strain>
    </source>
</reference>
<accession>A0ABY3YWH9</accession>